<sequence>MRRKRNQMQTETWRGWRWHTSDWRLLL</sequence>
<protein>
    <submittedName>
        <fullName evidence="1">Uncharacterized protein</fullName>
    </submittedName>
</protein>
<name>A0A0A8ZXY5_ARUDO</name>
<dbReference type="EMBL" id="GBRH01258258">
    <property type="protein sequence ID" value="JAD39637.1"/>
    <property type="molecule type" value="Transcribed_RNA"/>
</dbReference>
<dbReference type="AlphaFoldDB" id="A0A0A8ZXY5"/>
<reference evidence="1" key="1">
    <citation type="submission" date="2014-09" db="EMBL/GenBank/DDBJ databases">
        <authorList>
            <person name="Magalhaes I.L.F."/>
            <person name="Oliveira U."/>
            <person name="Santos F.R."/>
            <person name="Vidigal T.H.D.A."/>
            <person name="Brescovit A.D."/>
            <person name="Santos A.J."/>
        </authorList>
    </citation>
    <scope>NUCLEOTIDE SEQUENCE</scope>
    <source>
        <tissue evidence="1">Shoot tissue taken approximately 20 cm above the soil surface</tissue>
    </source>
</reference>
<organism evidence="1">
    <name type="scientific">Arundo donax</name>
    <name type="common">Giant reed</name>
    <name type="synonym">Donax arundinaceus</name>
    <dbReference type="NCBI Taxonomy" id="35708"/>
    <lineage>
        <taxon>Eukaryota</taxon>
        <taxon>Viridiplantae</taxon>
        <taxon>Streptophyta</taxon>
        <taxon>Embryophyta</taxon>
        <taxon>Tracheophyta</taxon>
        <taxon>Spermatophyta</taxon>
        <taxon>Magnoliopsida</taxon>
        <taxon>Liliopsida</taxon>
        <taxon>Poales</taxon>
        <taxon>Poaceae</taxon>
        <taxon>PACMAD clade</taxon>
        <taxon>Arundinoideae</taxon>
        <taxon>Arundineae</taxon>
        <taxon>Arundo</taxon>
    </lineage>
</organism>
<proteinExistence type="predicted"/>
<reference evidence="1" key="2">
    <citation type="journal article" date="2015" name="Data Brief">
        <title>Shoot transcriptome of the giant reed, Arundo donax.</title>
        <authorList>
            <person name="Barrero R.A."/>
            <person name="Guerrero F.D."/>
            <person name="Moolhuijzen P."/>
            <person name="Goolsby J.A."/>
            <person name="Tidwell J."/>
            <person name="Bellgard S.E."/>
            <person name="Bellgard M.I."/>
        </authorList>
    </citation>
    <scope>NUCLEOTIDE SEQUENCE</scope>
    <source>
        <tissue evidence="1">Shoot tissue taken approximately 20 cm above the soil surface</tissue>
    </source>
</reference>
<accession>A0A0A8ZXY5</accession>
<evidence type="ECO:0000313" key="1">
    <source>
        <dbReference type="EMBL" id="JAD39637.1"/>
    </source>
</evidence>